<dbReference type="GO" id="GO:0003677">
    <property type="term" value="F:DNA binding"/>
    <property type="evidence" value="ECO:0007669"/>
    <property type="project" value="UniProtKB-KW"/>
</dbReference>
<sequence>MYSNASKARLLMKLANAARLEILEITSERETSVNELAVRLDMSQSAVSQHLARLRAGGLVTTRRDAQTVYYHCENSGVHRVLEILNEIFSPEFDAANGAILIGSASSLPKTLFGKGR</sequence>
<dbReference type="CDD" id="cd00090">
    <property type="entry name" value="HTH_ARSR"/>
    <property type="match status" value="1"/>
</dbReference>
<keyword evidence="1" id="KW-0805">Transcription regulation</keyword>
<dbReference type="Proteomes" id="UP000822331">
    <property type="component" value="Unassembled WGS sequence"/>
</dbReference>
<dbReference type="KEGG" id="arui:G6M88_15055"/>
<dbReference type="EMBL" id="CP049207">
    <property type="protein sequence ID" value="QTG01800.1"/>
    <property type="molecule type" value="Genomic_DNA"/>
</dbReference>
<organism evidence="6 7">
    <name type="scientific">Agrobacterium rubi</name>
    <dbReference type="NCBI Taxonomy" id="28099"/>
    <lineage>
        <taxon>Bacteria</taxon>
        <taxon>Pseudomonadati</taxon>
        <taxon>Pseudomonadota</taxon>
        <taxon>Alphaproteobacteria</taxon>
        <taxon>Hyphomicrobiales</taxon>
        <taxon>Rhizobiaceae</taxon>
        <taxon>Rhizobium/Agrobacterium group</taxon>
        <taxon>Agrobacterium</taxon>
    </lineage>
</organism>
<keyword evidence="8" id="KW-1185">Reference proteome</keyword>
<feature type="domain" description="HTH arsR-type" evidence="4">
    <location>
        <begin position="1"/>
        <end position="96"/>
    </location>
</feature>
<evidence type="ECO:0000256" key="2">
    <source>
        <dbReference type="ARBA" id="ARBA00023125"/>
    </source>
</evidence>
<dbReference type="PROSITE" id="PS50987">
    <property type="entry name" value="HTH_ARSR_2"/>
    <property type="match status" value="1"/>
</dbReference>
<dbReference type="GO" id="GO:0003700">
    <property type="term" value="F:DNA-binding transcription factor activity"/>
    <property type="evidence" value="ECO:0007669"/>
    <property type="project" value="InterPro"/>
</dbReference>
<dbReference type="InterPro" id="IPR036388">
    <property type="entry name" value="WH-like_DNA-bd_sf"/>
</dbReference>
<dbReference type="Gene3D" id="1.10.10.10">
    <property type="entry name" value="Winged helix-like DNA-binding domain superfamily/Winged helix DNA-binding domain"/>
    <property type="match status" value="1"/>
</dbReference>
<dbReference type="InterPro" id="IPR011991">
    <property type="entry name" value="ArsR-like_HTH"/>
</dbReference>
<keyword evidence="3" id="KW-0804">Transcription</keyword>
<evidence type="ECO:0000313" key="6">
    <source>
        <dbReference type="EMBL" id="QTG01800.1"/>
    </source>
</evidence>
<dbReference type="SUPFAM" id="SSF46785">
    <property type="entry name" value="Winged helix' DNA-binding domain"/>
    <property type="match status" value="1"/>
</dbReference>
<dbReference type="NCBIfam" id="NF033788">
    <property type="entry name" value="HTH_metalloreg"/>
    <property type="match status" value="1"/>
</dbReference>
<dbReference type="Proteomes" id="UP000663912">
    <property type="component" value="Chromosome 2"/>
</dbReference>
<dbReference type="EMBL" id="JAAMCP010000008">
    <property type="protein sequence ID" value="NTF37940.1"/>
    <property type="molecule type" value="Genomic_DNA"/>
</dbReference>
<dbReference type="Pfam" id="PF01022">
    <property type="entry name" value="HTH_5"/>
    <property type="match status" value="1"/>
</dbReference>
<dbReference type="InterPro" id="IPR051081">
    <property type="entry name" value="HTH_MetalResp_TranReg"/>
</dbReference>
<evidence type="ECO:0000256" key="3">
    <source>
        <dbReference type="ARBA" id="ARBA00023163"/>
    </source>
</evidence>
<keyword evidence="2" id="KW-0238">DNA-binding</keyword>
<dbReference type="InterPro" id="IPR036390">
    <property type="entry name" value="WH_DNA-bd_sf"/>
</dbReference>
<gene>
    <name evidence="5" type="ORF">G6L72_14635</name>
    <name evidence="6" type="ORF">G6M88_15055</name>
</gene>
<reference evidence="5 8" key="1">
    <citation type="journal article" date="2020" name="Science">
        <title>Unexpected conservation and global transmission of agrobacterial virulence plasmids.</title>
        <authorList>
            <person name="Weisberg A.J."/>
            <person name="Davis E.W. 2nd"/>
            <person name="Tabima J."/>
            <person name="Belcher M.S."/>
            <person name="Miller M."/>
            <person name="Kuo C.H."/>
            <person name="Loper J.E."/>
            <person name="Grunwald N.J."/>
            <person name="Putnam M.L."/>
            <person name="Chang J.H."/>
        </authorList>
    </citation>
    <scope>NUCLEOTIDE SEQUENCE [LARGE SCALE GENOMIC DNA]</scope>
    <source>
        <strain evidence="5 8">A19/93</strain>
    </source>
</reference>
<dbReference type="InterPro" id="IPR001845">
    <property type="entry name" value="HTH_ArsR_DNA-bd_dom"/>
</dbReference>
<reference evidence="6" key="2">
    <citation type="submission" date="2020-02" db="EMBL/GenBank/DDBJ databases">
        <title>Unexpected conservation and global transmission of agrobacterial virulence plasmids.</title>
        <authorList>
            <person name="Weisberg A.J."/>
            <person name="Davis E.W. II"/>
            <person name="Tabima J.R."/>
            <person name="Belcher M.S."/>
            <person name="Miller M."/>
            <person name="Kuo C.-H."/>
            <person name="Loper J.E."/>
            <person name="Grunwald N.J."/>
            <person name="Putnam M.L."/>
            <person name="Chang J.H."/>
        </authorList>
    </citation>
    <scope>NUCLEOTIDE SEQUENCE</scope>
    <source>
        <strain evidence="6">W2/73</strain>
    </source>
</reference>
<dbReference type="PANTHER" id="PTHR33154">
    <property type="entry name" value="TRANSCRIPTIONAL REGULATOR, ARSR FAMILY"/>
    <property type="match status" value="1"/>
</dbReference>
<evidence type="ECO:0000313" key="5">
    <source>
        <dbReference type="EMBL" id="NTF37940.1"/>
    </source>
</evidence>
<dbReference type="AlphaFoldDB" id="A0AAE7R4K9"/>
<proteinExistence type="predicted"/>
<evidence type="ECO:0000259" key="4">
    <source>
        <dbReference type="PROSITE" id="PS50987"/>
    </source>
</evidence>
<dbReference type="SMART" id="SM00418">
    <property type="entry name" value="HTH_ARSR"/>
    <property type="match status" value="1"/>
</dbReference>
<dbReference type="PRINTS" id="PR00778">
    <property type="entry name" value="HTHARSR"/>
</dbReference>
<evidence type="ECO:0000256" key="1">
    <source>
        <dbReference type="ARBA" id="ARBA00023015"/>
    </source>
</evidence>
<accession>A0AAE7R4K9</accession>
<evidence type="ECO:0000313" key="7">
    <source>
        <dbReference type="Proteomes" id="UP000663912"/>
    </source>
</evidence>
<evidence type="ECO:0000313" key="8">
    <source>
        <dbReference type="Proteomes" id="UP000822331"/>
    </source>
</evidence>
<dbReference type="PANTHER" id="PTHR33154:SF28">
    <property type="entry name" value="HTH-TYPE TRANSCRIPTIONAL REGULATOR YGAV-RELATED"/>
    <property type="match status" value="1"/>
</dbReference>
<name>A0AAE7R4K9_9HYPH</name>
<dbReference type="RefSeq" id="WP_065698576.1">
    <property type="nucleotide sequence ID" value="NZ_CP049207.1"/>
</dbReference>
<protein>
    <submittedName>
        <fullName evidence="6">Winged helix-turn-helix transcriptional regulator</fullName>
    </submittedName>
</protein>